<keyword evidence="1" id="KW-1133">Transmembrane helix</keyword>
<dbReference type="AlphaFoldDB" id="A0A368L4C3"/>
<feature type="transmembrane region" description="Helical" evidence="1">
    <location>
        <begin position="47"/>
        <end position="65"/>
    </location>
</feature>
<evidence type="ECO:0000313" key="2">
    <source>
        <dbReference type="EMBL" id="RCS58282.1"/>
    </source>
</evidence>
<evidence type="ECO:0000313" key="3">
    <source>
        <dbReference type="Proteomes" id="UP000252357"/>
    </source>
</evidence>
<keyword evidence="3" id="KW-1185">Reference proteome</keyword>
<keyword evidence="1" id="KW-0812">Transmembrane</keyword>
<comment type="caution">
    <text evidence="2">The sequence shown here is derived from an EMBL/GenBank/DDBJ whole genome shotgun (WGS) entry which is preliminary data.</text>
</comment>
<organism evidence="2 3">
    <name type="scientific">Parvibium lacunae</name>
    <dbReference type="NCBI Taxonomy" id="1888893"/>
    <lineage>
        <taxon>Bacteria</taxon>
        <taxon>Pseudomonadati</taxon>
        <taxon>Pseudomonadota</taxon>
        <taxon>Betaproteobacteria</taxon>
        <taxon>Burkholderiales</taxon>
        <taxon>Alcaligenaceae</taxon>
        <taxon>Parvibium</taxon>
    </lineage>
</organism>
<evidence type="ECO:0000256" key="1">
    <source>
        <dbReference type="SAM" id="Phobius"/>
    </source>
</evidence>
<sequence>MSISNPHPLSVSDKGAGLMPWGYYCFCLNYALLGIFLYAIGGLLFEAEYWFSYLWANALLICWVIDQRKFIRACFTEPERFFLSEVTLAKRVVRYAVIATVINVAGGIQYLCGGDLPLIPHQEIYSCLAGKDLTPNWFCQHFSLEMPFLDLPAPAEPATELQSK</sequence>
<reference evidence="2 3" key="1">
    <citation type="journal article" date="2018" name="Int. J. Syst. Evol. Microbiol.">
        <title>Parvibium lacunae gen. nov., sp. nov., a new member of the family Alcaligenaceae isolated from a freshwater pond.</title>
        <authorList>
            <person name="Chen W.M."/>
            <person name="Xie P.B."/>
            <person name="Hsu M.Y."/>
            <person name="Sheu S.Y."/>
        </authorList>
    </citation>
    <scope>NUCLEOTIDE SEQUENCE [LARGE SCALE GENOMIC DNA]</scope>
    <source>
        <strain evidence="2 3">KMB9</strain>
    </source>
</reference>
<feature type="transmembrane region" description="Helical" evidence="1">
    <location>
        <begin position="21"/>
        <end position="41"/>
    </location>
</feature>
<accession>A0A368L4C3</accession>
<gene>
    <name evidence="2" type="ORF">DU000_05510</name>
</gene>
<dbReference type="EMBL" id="QPGB01000002">
    <property type="protein sequence ID" value="RCS58282.1"/>
    <property type="molecule type" value="Genomic_DNA"/>
</dbReference>
<keyword evidence="1" id="KW-0472">Membrane</keyword>
<dbReference type="RefSeq" id="WP_114402364.1">
    <property type="nucleotide sequence ID" value="NZ_QPGB01000002.1"/>
</dbReference>
<proteinExistence type="predicted"/>
<dbReference type="Proteomes" id="UP000252357">
    <property type="component" value="Unassembled WGS sequence"/>
</dbReference>
<protein>
    <submittedName>
        <fullName evidence="2">Uncharacterized protein</fullName>
    </submittedName>
</protein>
<name>A0A368L4C3_9BURK</name>